<evidence type="ECO:0000256" key="4">
    <source>
        <dbReference type="SAM" id="MobiDB-lite"/>
    </source>
</evidence>
<accession>A0A934WIA7</accession>
<reference evidence="6" key="1">
    <citation type="submission" date="2017-05" db="EMBL/GenBank/DDBJ databases">
        <authorList>
            <person name="Imhoff J.F."/>
            <person name="Rahn T."/>
            <person name="Kuenzel S."/>
            <person name="Neulinger S.C."/>
        </authorList>
    </citation>
    <scope>NUCLEOTIDE SEQUENCE</scope>
    <source>
        <strain evidence="6">LMG 28126</strain>
    </source>
</reference>
<dbReference type="SMART" id="SM00345">
    <property type="entry name" value="HTH_GNTR"/>
    <property type="match status" value="1"/>
</dbReference>
<dbReference type="SMART" id="SM00895">
    <property type="entry name" value="FCD"/>
    <property type="match status" value="1"/>
</dbReference>
<dbReference type="Pfam" id="PF07729">
    <property type="entry name" value="FCD"/>
    <property type="match status" value="1"/>
</dbReference>
<keyword evidence="1" id="KW-0805">Transcription regulation</keyword>
<dbReference type="AlphaFoldDB" id="A0A934WIA7"/>
<comment type="caution">
    <text evidence="6">The sequence shown here is derived from an EMBL/GenBank/DDBJ whole genome shotgun (WGS) entry which is preliminary data.</text>
</comment>
<dbReference type="PANTHER" id="PTHR43537:SF5">
    <property type="entry name" value="UXU OPERON TRANSCRIPTIONAL REGULATOR"/>
    <property type="match status" value="1"/>
</dbReference>
<name>A0A934WIA7_9RHOB</name>
<feature type="region of interest" description="Disordered" evidence="4">
    <location>
        <begin position="230"/>
        <end position="260"/>
    </location>
</feature>
<evidence type="ECO:0000313" key="6">
    <source>
        <dbReference type="EMBL" id="MBK5926567.1"/>
    </source>
</evidence>
<evidence type="ECO:0000259" key="5">
    <source>
        <dbReference type="PROSITE" id="PS50949"/>
    </source>
</evidence>
<dbReference type="CDD" id="cd07377">
    <property type="entry name" value="WHTH_GntR"/>
    <property type="match status" value="1"/>
</dbReference>
<keyword evidence="3" id="KW-0804">Transcription</keyword>
<evidence type="ECO:0000256" key="3">
    <source>
        <dbReference type="ARBA" id="ARBA00023163"/>
    </source>
</evidence>
<dbReference type="InterPro" id="IPR036388">
    <property type="entry name" value="WH-like_DNA-bd_sf"/>
</dbReference>
<dbReference type="EMBL" id="NHSD01000136">
    <property type="protein sequence ID" value="MBK5926567.1"/>
    <property type="molecule type" value="Genomic_DNA"/>
</dbReference>
<dbReference type="GO" id="GO:0003700">
    <property type="term" value="F:DNA-binding transcription factor activity"/>
    <property type="evidence" value="ECO:0007669"/>
    <property type="project" value="InterPro"/>
</dbReference>
<organism evidence="6 7">
    <name type="scientific">Rhodobaculum claviforme</name>
    <dbReference type="NCBI Taxonomy" id="1549854"/>
    <lineage>
        <taxon>Bacteria</taxon>
        <taxon>Pseudomonadati</taxon>
        <taxon>Pseudomonadota</taxon>
        <taxon>Alphaproteobacteria</taxon>
        <taxon>Rhodobacterales</taxon>
        <taxon>Paracoccaceae</taxon>
        <taxon>Rhodobaculum</taxon>
    </lineage>
</organism>
<evidence type="ECO:0000256" key="1">
    <source>
        <dbReference type="ARBA" id="ARBA00023015"/>
    </source>
</evidence>
<dbReference type="InterPro" id="IPR011711">
    <property type="entry name" value="GntR_C"/>
</dbReference>
<dbReference type="RefSeq" id="WP_201156333.1">
    <property type="nucleotide sequence ID" value="NZ_NHSD01000136.1"/>
</dbReference>
<feature type="domain" description="HTH gntR-type" evidence="5">
    <location>
        <begin position="23"/>
        <end position="90"/>
    </location>
</feature>
<dbReference type="Gene3D" id="1.10.10.10">
    <property type="entry name" value="Winged helix-like DNA-binding domain superfamily/Winged helix DNA-binding domain"/>
    <property type="match status" value="1"/>
</dbReference>
<feature type="compositionally biased region" description="Low complexity" evidence="4">
    <location>
        <begin position="238"/>
        <end position="260"/>
    </location>
</feature>
<reference evidence="6" key="2">
    <citation type="journal article" date="2020" name="Microorganisms">
        <title>Osmotic Adaptation and Compatible Solute Biosynthesis of Phototrophic Bacteria as Revealed from Genome Analyses.</title>
        <authorList>
            <person name="Imhoff J.F."/>
            <person name="Rahn T."/>
            <person name="Kunzel S."/>
            <person name="Keller A."/>
            <person name="Neulinger S.C."/>
        </authorList>
    </citation>
    <scope>NUCLEOTIDE SEQUENCE</scope>
    <source>
        <strain evidence="6">LMG 28126</strain>
    </source>
</reference>
<keyword evidence="2" id="KW-0238">DNA-binding</keyword>
<dbReference type="InterPro" id="IPR036390">
    <property type="entry name" value="WH_DNA-bd_sf"/>
</dbReference>
<keyword evidence="7" id="KW-1185">Reference proteome</keyword>
<protein>
    <recommendedName>
        <fullName evidence="5">HTH gntR-type domain-containing protein</fullName>
    </recommendedName>
</protein>
<dbReference type="InterPro" id="IPR008920">
    <property type="entry name" value="TF_FadR/GntR_C"/>
</dbReference>
<dbReference type="PRINTS" id="PR00035">
    <property type="entry name" value="HTHGNTR"/>
</dbReference>
<sequence length="260" mass="27960">MDADAPTDRTDPNAPPLGAIADETRQGRIHRALRDMILTGALAPGTRLREAELSARFGSSRAPLREAIRRLESEGLVRADFWRGSRVAEYSPAELFDLYALRGLIEGYAATQVTAPLGREARADMARHLDTMAAAARAGDWLAVAKADTAWHREIMLAAGQPVLLRAWDGANGPLQMTFGQVAGAFYGCDDIHDRHHAVLDALDGPATQVEHTIRRHYLDTAERLLAAVTTRDPAGTTPPARANPERPATAAAPPTGGIP</sequence>
<evidence type="ECO:0000256" key="2">
    <source>
        <dbReference type="ARBA" id="ARBA00023125"/>
    </source>
</evidence>
<evidence type="ECO:0000313" key="7">
    <source>
        <dbReference type="Proteomes" id="UP000706333"/>
    </source>
</evidence>
<dbReference type="PROSITE" id="PS50949">
    <property type="entry name" value="HTH_GNTR"/>
    <property type="match status" value="1"/>
</dbReference>
<dbReference type="SUPFAM" id="SSF48008">
    <property type="entry name" value="GntR ligand-binding domain-like"/>
    <property type="match status" value="1"/>
</dbReference>
<dbReference type="Gene3D" id="1.20.120.530">
    <property type="entry name" value="GntR ligand-binding domain-like"/>
    <property type="match status" value="1"/>
</dbReference>
<dbReference type="InterPro" id="IPR000524">
    <property type="entry name" value="Tscrpt_reg_HTH_GntR"/>
</dbReference>
<dbReference type="PANTHER" id="PTHR43537">
    <property type="entry name" value="TRANSCRIPTIONAL REGULATOR, GNTR FAMILY"/>
    <property type="match status" value="1"/>
</dbReference>
<dbReference type="Proteomes" id="UP000706333">
    <property type="component" value="Unassembled WGS sequence"/>
</dbReference>
<proteinExistence type="predicted"/>
<dbReference type="GO" id="GO:0003677">
    <property type="term" value="F:DNA binding"/>
    <property type="evidence" value="ECO:0007669"/>
    <property type="project" value="UniProtKB-KW"/>
</dbReference>
<gene>
    <name evidence="6" type="ORF">CCR87_04220</name>
</gene>
<dbReference type="Pfam" id="PF00392">
    <property type="entry name" value="GntR"/>
    <property type="match status" value="1"/>
</dbReference>
<dbReference type="SUPFAM" id="SSF46785">
    <property type="entry name" value="Winged helix' DNA-binding domain"/>
    <property type="match status" value="1"/>
</dbReference>